<dbReference type="EMBL" id="JAEVHI010000004">
    <property type="protein sequence ID" value="KAG5293627.1"/>
    <property type="molecule type" value="Genomic_DNA"/>
</dbReference>
<proteinExistence type="predicted"/>
<protein>
    <submittedName>
        <fullName evidence="2">Uncharacterized protein</fullName>
    </submittedName>
</protein>
<name>A0A8H8CXR6_AJECA</name>
<comment type="caution">
    <text evidence="2">The sequence shown here is derived from an EMBL/GenBank/DDBJ whole genome shotgun (WGS) entry which is preliminary data.</text>
</comment>
<reference evidence="2 3" key="1">
    <citation type="submission" date="2021-01" db="EMBL/GenBank/DDBJ databases">
        <title>Chromosome-level genome assembly of a human fungal pathogen reveals clustering of transcriptionally co-regulated genes.</title>
        <authorList>
            <person name="Voorhies M."/>
            <person name="Cohen S."/>
            <person name="Shea T.P."/>
            <person name="Petrus S."/>
            <person name="Munoz J.F."/>
            <person name="Poplawski S."/>
            <person name="Goldman W.E."/>
            <person name="Michael T."/>
            <person name="Cuomo C.A."/>
            <person name="Sil A."/>
            <person name="Beyhan S."/>
        </authorList>
    </citation>
    <scope>NUCLEOTIDE SEQUENCE [LARGE SCALE GENOMIC DNA]</scope>
    <source>
        <strain evidence="2 3">G184AR</strain>
    </source>
</reference>
<feature type="transmembrane region" description="Helical" evidence="1">
    <location>
        <begin position="63"/>
        <end position="85"/>
    </location>
</feature>
<keyword evidence="1" id="KW-0472">Membrane</keyword>
<gene>
    <name evidence="2" type="ORF">I7I52_05010</name>
</gene>
<accession>A0A8H8CXR6</accession>
<dbReference type="AlphaFoldDB" id="A0A8H8CXR6"/>
<dbReference type="VEuPathDB" id="FungiDB:I7I52_05010"/>
<organism evidence="2 3">
    <name type="scientific">Ajellomyces capsulatus</name>
    <name type="common">Darling's disease fungus</name>
    <name type="synonym">Histoplasma capsulatum</name>
    <dbReference type="NCBI Taxonomy" id="5037"/>
    <lineage>
        <taxon>Eukaryota</taxon>
        <taxon>Fungi</taxon>
        <taxon>Dikarya</taxon>
        <taxon>Ascomycota</taxon>
        <taxon>Pezizomycotina</taxon>
        <taxon>Eurotiomycetes</taxon>
        <taxon>Eurotiomycetidae</taxon>
        <taxon>Onygenales</taxon>
        <taxon>Ajellomycetaceae</taxon>
        <taxon>Histoplasma</taxon>
    </lineage>
</organism>
<evidence type="ECO:0000256" key="1">
    <source>
        <dbReference type="SAM" id="Phobius"/>
    </source>
</evidence>
<keyword evidence="1" id="KW-1133">Transmembrane helix</keyword>
<sequence>MQSIYIYIYKSARAAPRKREGNCKALVYYFLTYPHLSSFILFFCYYVLTTTVSMYIHIYTHVLYFAHLLSSSLLFLLLVISYYLLAIY</sequence>
<keyword evidence="1" id="KW-0812">Transmembrane</keyword>
<feature type="transmembrane region" description="Helical" evidence="1">
    <location>
        <begin position="26"/>
        <end position="48"/>
    </location>
</feature>
<evidence type="ECO:0000313" key="3">
    <source>
        <dbReference type="Proteomes" id="UP000670092"/>
    </source>
</evidence>
<evidence type="ECO:0000313" key="2">
    <source>
        <dbReference type="EMBL" id="KAG5293627.1"/>
    </source>
</evidence>
<dbReference type="Proteomes" id="UP000670092">
    <property type="component" value="Unassembled WGS sequence"/>
</dbReference>